<proteinExistence type="predicted"/>
<dbReference type="GO" id="GO:0016787">
    <property type="term" value="F:hydrolase activity"/>
    <property type="evidence" value="ECO:0007669"/>
    <property type="project" value="UniProtKB-KW"/>
</dbReference>
<feature type="domain" description="Mannosyl-glycoprotein endo-beta-N-acetylglucosamidase-like" evidence="1">
    <location>
        <begin position="137"/>
        <end position="204"/>
    </location>
</feature>
<dbReference type="Pfam" id="PF01832">
    <property type="entry name" value="Glucosaminidase"/>
    <property type="match status" value="1"/>
</dbReference>
<evidence type="ECO:0000313" key="3">
    <source>
        <dbReference type="Proteomes" id="UP001224122"/>
    </source>
</evidence>
<dbReference type="InterPro" id="IPR002901">
    <property type="entry name" value="MGlyc_endo_b_GlcNAc-like_dom"/>
</dbReference>
<organism evidence="2 3">
    <name type="scientific">Neobacillus ginsengisoli</name>
    <dbReference type="NCBI Taxonomy" id="904295"/>
    <lineage>
        <taxon>Bacteria</taxon>
        <taxon>Bacillati</taxon>
        <taxon>Bacillota</taxon>
        <taxon>Bacilli</taxon>
        <taxon>Bacillales</taxon>
        <taxon>Bacillaceae</taxon>
        <taxon>Neobacillus</taxon>
    </lineage>
</organism>
<dbReference type="Proteomes" id="UP001224122">
    <property type="component" value="Unassembled WGS sequence"/>
</dbReference>
<evidence type="ECO:0000313" key="2">
    <source>
        <dbReference type="EMBL" id="MDQ0199558.1"/>
    </source>
</evidence>
<protein>
    <submittedName>
        <fullName evidence="2">Flagellum-specific peptidoglycan hydrolase FlgJ</fullName>
    </submittedName>
</protein>
<keyword evidence="2" id="KW-0378">Hydrolase</keyword>
<gene>
    <name evidence="2" type="ORF">J2S10_002740</name>
</gene>
<dbReference type="EMBL" id="JAUSTW010000004">
    <property type="protein sequence ID" value="MDQ0199558.1"/>
    <property type="molecule type" value="Genomic_DNA"/>
</dbReference>
<dbReference type="RefSeq" id="WP_307408590.1">
    <property type="nucleotide sequence ID" value="NZ_JAUSTW010000004.1"/>
</dbReference>
<name>A0ABT9XVZ4_9BACI</name>
<evidence type="ECO:0000259" key="1">
    <source>
        <dbReference type="Pfam" id="PF01832"/>
    </source>
</evidence>
<accession>A0ABT9XVZ4</accession>
<keyword evidence="3" id="KW-1185">Reference proteome</keyword>
<dbReference type="Gene3D" id="1.10.530.10">
    <property type="match status" value="1"/>
</dbReference>
<sequence>MITGDNWFTKTMLVNTLSKNENLQSQQGITPSKGSNPFAEVLNQLLMQLESQMAEDTSTDTLDPNIDLGNNSSLSGQSMDINDPLSFQSMNLNQINPLIGNSNQNLLIKSGKPLSYQSINPDKIDQVLNGKLKGMGKTFVQAGQQFNIDPALLAAIAQHETGNGQSNAARQKNNIAGMMGVNGLKSYSSIEQSIMDMAHNISKNYLGSGLHTISMIGSKYAPIGAENDPIGLNNHWVTGVTKYFDQLRV</sequence>
<reference evidence="2 3" key="1">
    <citation type="submission" date="2023-07" db="EMBL/GenBank/DDBJ databases">
        <title>Genomic Encyclopedia of Type Strains, Phase IV (KMG-IV): sequencing the most valuable type-strain genomes for metagenomic binning, comparative biology and taxonomic classification.</title>
        <authorList>
            <person name="Goeker M."/>
        </authorList>
    </citation>
    <scope>NUCLEOTIDE SEQUENCE [LARGE SCALE GENOMIC DNA]</scope>
    <source>
        <strain evidence="2 3">DSM 27594</strain>
    </source>
</reference>
<comment type="caution">
    <text evidence="2">The sequence shown here is derived from an EMBL/GenBank/DDBJ whole genome shotgun (WGS) entry which is preliminary data.</text>
</comment>